<feature type="chain" id="PRO_5044751614" description="Secreted protein" evidence="1">
    <location>
        <begin position="19"/>
        <end position="97"/>
    </location>
</feature>
<dbReference type="EMBL" id="JBHFFA010000001">
    <property type="protein sequence ID" value="KAL2654086.1"/>
    <property type="molecule type" value="Genomic_DNA"/>
</dbReference>
<dbReference type="Proteomes" id="UP001605036">
    <property type="component" value="Unassembled WGS sequence"/>
</dbReference>
<accession>A0ABD1ZSR3</accession>
<proteinExistence type="predicted"/>
<keyword evidence="1" id="KW-0732">Signal</keyword>
<organism evidence="2 3">
    <name type="scientific">Riccia fluitans</name>
    <dbReference type="NCBI Taxonomy" id="41844"/>
    <lineage>
        <taxon>Eukaryota</taxon>
        <taxon>Viridiplantae</taxon>
        <taxon>Streptophyta</taxon>
        <taxon>Embryophyta</taxon>
        <taxon>Marchantiophyta</taxon>
        <taxon>Marchantiopsida</taxon>
        <taxon>Marchantiidae</taxon>
        <taxon>Marchantiales</taxon>
        <taxon>Ricciaceae</taxon>
        <taxon>Riccia</taxon>
    </lineage>
</organism>
<evidence type="ECO:0000256" key="1">
    <source>
        <dbReference type="SAM" id="SignalP"/>
    </source>
</evidence>
<keyword evidence="3" id="KW-1185">Reference proteome</keyword>
<feature type="signal peptide" evidence="1">
    <location>
        <begin position="1"/>
        <end position="18"/>
    </location>
</feature>
<evidence type="ECO:0000313" key="2">
    <source>
        <dbReference type="EMBL" id="KAL2654086.1"/>
    </source>
</evidence>
<evidence type="ECO:0000313" key="3">
    <source>
        <dbReference type="Proteomes" id="UP001605036"/>
    </source>
</evidence>
<reference evidence="2 3" key="1">
    <citation type="submission" date="2024-09" db="EMBL/GenBank/DDBJ databases">
        <title>Chromosome-scale assembly of Riccia fluitans.</title>
        <authorList>
            <person name="Paukszto L."/>
            <person name="Sawicki J."/>
            <person name="Karawczyk K."/>
            <person name="Piernik-Szablinska J."/>
            <person name="Szczecinska M."/>
            <person name="Mazdziarz M."/>
        </authorList>
    </citation>
    <scope>NUCLEOTIDE SEQUENCE [LARGE SCALE GENOMIC DNA]</scope>
    <source>
        <strain evidence="2">Rf_01</strain>
        <tissue evidence="2">Aerial parts of the thallus</tissue>
    </source>
</reference>
<sequence>MPSSVPLVPLLLASLASALHGITANKGSPGEGSASAMSLVLARILDRLIRSGCSVDVGSTSGLFEYAVAHVVSSSPHALFHEFLLNSFPVPSLPCLM</sequence>
<evidence type="ECO:0008006" key="4">
    <source>
        <dbReference type="Google" id="ProtNLM"/>
    </source>
</evidence>
<comment type="caution">
    <text evidence="2">The sequence shown here is derived from an EMBL/GenBank/DDBJ whole genome shotgun (WGS) entry which is preliminary data.</text>
</comment>
<name>A0ABD1ZSR3_9MARC</name>
<gene>
    <name evidence="2" type="ORF">R1flu_022214</name>
</gene>
<protein>
    <recommendedName>
        <fullName evidence="4">Secreted protein</fullName>
    </recommendedName>
</protein>
<dbReference type="AlphaFoldDB" id="A0ABD1ZSR3"/>